<dbReference type="KEGG" id="sgm:GCM10017557_52090"/>
<keyword evidence="3" id="KW-1185">Reference proteome</keyword>
<sequence length="82" mass="9381">MRVEGPFRDRGLGGDILHRGRGDAPLREKTDRGGEHPFPAAPPCPAYRFVTHTPKYTSAFTWRRWFGYGLSGKRKRVPKERA</sequence>
<protein>
    <submittedName>
        <fullName evidence="2">Uncharacterized protein</fullName>
    </submittedName>
</protein>
<evidence type="ECO:0000313" key="3">
    <source>
        <dbReference type="Proteomes" id="UP000516444"/>
    </source>
</evidence>
<organism evidence="2 3">
    <name type="scientific">Streptomyces aurantiacus</name>
    <dbReference type="NCBI Taxonomy" id="47760"/>
    <lineage>
        <taxon>Bacteria</taxon>
        <taxon>Bacillati</taxon>
        <taxon>Actinomycetota</taxon>
        <taxon>Actinomycetes</taxon>
        <taxon>Kitasatosporales</taxon>
        <taxon>Streptomycetaceae</taxon>
        <taxon>Streptomyces</taxon>
        <taxon>Streptomyces aurantiacus group</taxon>
    </lineage>
</organism>
<dbReference type="Proteomes" id="UP000516444">
    <property type="component" value="Chromosome"/>
</dbReference>
<proteinExistence type="predicted"/>
<accession>A0A7G1P979</accession>
<name>A0A7G1P979_9ACTN</name>
<feature type="compositionally biased region" description="Basic and acidic residues" evidence="1">
    <location>
        <begin position="1"/>
        <end position="35"/>
    </location>
</feature>
<evidence type="ECO:0000256" key="1">
    <source>
        <dbReference type="SAM" id="MobiDB-lite"/>
    </source>
</evidence>
<reference evidence="2 3" key="1">
    <citation type="journal article" date="2014" name="Int. J. Syst. Evol. Microbiol.">
        <title>Complete genome sequence of Corynebacterium casei LMG S-19264T (=DSM 44701T), isolated from a smear-ripened cheese.</title>
        <authorList>
            <consortium name="US DOE Joint Genome Institute (JGI-PGF)"/>
            <person name="Walter F."/>
            <person name="Albersmeier A."/>
            <person name="Kalinowski J."/>
            <person name="Ruckert C."/>
        </authorList>
    </citation>
    <scope>NUCLEOTIDE SEQUENCE [LARGE SCALE GENOMIC DNA]</scope>
    <source>
        <strain evidence="2 3">JCM 4677</strain>
    </source>
</reference>
<evidence type="ECO:0000313" key="2">
    <source>
        <dbReference type="EMBL" id="BCL30350.1"/>
    </source>
</evidence>
<dbReference type="AlphaFoldDB" id="A0A7G1P979"/>
<dbReference type="EMBL" id="AP023440">
    <property type="protein sequence ID" value="BCL30350.1"/>
    <property type="molecule type" value="Genomic_DNA"/>
</dbReference>
<gene>
    <name evidence="2" type="ORF">GCM10017557_52090</name>
</gene>
<feature type="region of interest" description="Disordered" evidence="1">
    <location>
        <begin position="1"/>
        <end position="43"/>
    </location>
</feature>